<dbReference type="OrthoDB" id="6253943at2759"/>
<keyword evidence="2" id="KW-0732">Signal</keyword>
<feature type="signal peptide" evidence="2">
    <location>
        <begin position="1"/>
        <end position="18"/>
    </location>
</feature>
<evidence type="ECO:0000313" key="4">
    <source>
        <dbReference type="Proteomes" id="UP000278807"/>
    </source>
</evidence>
<organism evidence="5">
    <name type="scientific">Rodentolepis nana</name>
    <name type="common">Dwarf tapeworm</name>
    <name type="synonym">Hymenolepis nana</name>
    <dbReference type="NCBI Taxonomy" id="102285"/>
    <lineage>
        <taxon>Eukaryota</taxon>
        <taxon>Metazoa</taxon>
        <taxon>Spiralia</taxon>
        <taxon>Lophotrochozoa</taxon>
        <taxon>Platyhelminthes</taxon>
        <taxon>Cestoda</taxon>
        <taxon>Eucestoda</taxon>
        <taxon>Cyclophyllidea</taxon>
        <taxon>Hymenolepididae</taxon>
        <taxon>Rodentolepis</taxon>
    </lineage>
</organism>
<evidence type="ECO:0000256" key="1">
    <source>
        <dbReference type="SAM" id="MobiDB-lite"/>
    </source>
</evidence>
<reference evidence="3 4" key="2">
    <citation type="submission" date="2018-11" db="EMBL/GenBank/DDBJ databases">
        <authorList>
            <consortium name="Pathogen Informatics"/>
        </authorList>
    </citation>
    <scope>NUCLEOTIDE SEQUENCE [LARGE SCALE GENOMIC DNA]</scope>
</reference>
<dbReference type="WBParaSite" id="HNAJ_0001367801-mRNA-1">
    <property type="protein sequence ID" value="HNAJ_0001367801-mRNA-1"/>
    <property type="gene ID" value="HNAJ_0001367801"/>
</dbReference>
<evidence type="ECO:0000313" key="3">
    <source>
        <dbReference type="EMBL" id="VDO16611.1"/>
    </source>
</evidence>
<feature type="region of interest" description="Disordered" evidence="1">
    <location>
        <begin position="70"/>
        <end position="113"/>
    </location>
</feature>
<sequence length="144" mass="16937">MSMLKIFLLFGLVGVIFARHIGHHEGHEHNDDHHHEEDEDDLDETYLIPARTNYGGRRTVIWTGPSSYSGYRSYQKTPTQTQQRSTYPRQTNYYPRQSPYVSRETYYPQSRSQARPIKAPLYNKQRAGDEKYKQGLRELADLMV</sequence>
<feature type="compositionally biased region" description="Polar residues" evidence="1">
    <location>
        <begin position="70"/>
        <end position="95"/>
    </location>
</feature>
<evidence type="ECO:0000313" key="5">
    <source>
        <dbReference type="WBParaSite" id="HNAJ_0001367801-mRNA-1"/>
    </source>
</evidence>
<reference evidence="5" key="1">
    <citation type="submission" date="2017-02" db="UniProtKB">
        <authorList>
            <consortium name="WormBaseParasite"/>
        </authorList>
    </citation>
    <scope>IDENTIFICATION</scope>
</reference>
<accession>A0A0R3U0M9</accession>
<feature type="chain" id="PRO_5043132175" evidence="2">
    <location>
        <begin position="19"/>
        <end position="144"/>
    </location>
</feature>
<proteinExistence type="predicted"/>
<dbReference type="EMBL" id="UZAE01015797">
    <property type="protein sequence ID" value="VDO16611.1"/>
    <property type="molecule type" value="Genomic_DNA"/>
</dbReference>
<protein>
    <submittedName>
        <fullName evidence="5">Secreted protein</fullName>
    </submittedName>
</protein>
<dbReference type="Proteomes" id="UP000278807">
    <property type="component" value="Unassembled WGS sequence"/>
</dbReference>
<dbReference type="AlphaFoldDB" id="A0A0R3U0M9"/>
<name>A0A0R3U0M9_RODNA</name>
<keyword evidence="4" id="KW-1185">Reference proteome</keyword>
<evidence type="ECO:0000256" key="2">
    <source>
        <dbReference type="SAM" id="SignalP"/>
    </source>
</evidence>
<gene>
    <name evidence="3" type="ORF">HNAJ_LOCUS13652</name>
</gene>